<name>A0A242K0Q0_9ENTE</name>
<dbReference type="Proteomes" id="UP000195141">
    <property type="component" value="Chromosome"/>
</dbReference>
<evidence type="ECO:0000313" key="3">
    <source>
        <dbReference type="Proteomes" id="UP000195141"/>
    </source>
</evidence>
<dbReference type="EMBL" id="NGMM01000008">
    <property type="protein sequence ID" value="OTP10535.1"/>
    <property type="molecule type" value="Genomic_DNA"/>
</dbReference>
<gene>
    <name evidence="2" type="ORF">A5888_003216</name>
    <name evidence="1" type="ORF">A5888_003833</name>
</gene>
<reference evidence="2" key="2">
    <citation type="submission" date="2017-05" db="EMBL/GenBank/DDBJ databases">
        <authorList>
            <consortium name="The Broad Institute Genomics Platform"/>
            <consortium name="The Broad Institute Genomic Center for Infectious Diseases"/>
            <person name="Earl A."/>
            <person name="Manson A."/>
            <person name="Schwartman J."/>
            <person name="Gilmore M."/>
            <person name="Abouelleil A."/>
            <person name="Cao P."/>
            <person name="Chapman S."/>
            <person name="Cusick C."/>
            <person name="Shea T."/>
            <person name="Young S."/>
            <person name="Neafsey D."/>
            <person name="Nusbaum C."/>
            <person name="Birren B."/>
        </authorList>
    </citation>
    <scope>NUCLEOTIDE SEQUENCE</scope>
    <source>
        <strain evidence="2">9E7_DIV0242</strain>
    </source>
</reference>
<sequence length="206" mass="21075">MAESVTGEKIHADLSGGNNSLAYNLGELTSSLVIGVGVVILATTGGTVFTGSGAGTVFSEGSATPVTVLGMAAGATMVVAGGSIAVGAGVNAIESGQNVIQNIIGGDGGSDRTNPTDENLEKWGEGTFDSPEDSLEYHFGEHGEEVGAKDIDQYIRKAEDFARTVKKGSKKSYPTNGTPGAIRYTKNGKYVIVGPDGKILSFGLER</sequence>
<dbReference type="AlphaFoldDB" id="A0A242K0Q0"/>
<dbReference type="EMBL" id="CP147247">
    <property type="protein sequence ID" value="WYJ91448.1"/>
    <property type="molecule type" value="Genomic_DNA"/>
</dbReference>
<dbReference type="RefSeq" id="WP_086350818.1">
    <property type="nucleotide sequence ID" value="NZ_CP147247.1"/>
</dbReference>
<evidence type="ECO:0000313" key="1">
    <source>
        <dbReference type="EMBL" id="OTP10535.1"/>
    </source>
</evidence>
<organism evidence="1">
    <name type="scientific">Candidatus Enterococcus clewellii</name>
    <dbReference type="NCBI Taxonomy" id="1834193"/>
    <lineage>
        <taxon>Bacteria</taxon>
        <taxon>Bacillati</taxon>
        <taxon>Bacillota</taxon>
        <taxon>Bacilli</taxon>
        <taxon>Lactobacillales</taxon>
        <taxon>Enterococcaceae</taxon>
        <taxon>Enterococcus</taxon>
    </lineage>
</organism>
<reference evidence="2" key="3">
    <citation type="submission" date="2024-03" db="EMBL/GenBank/DDBJ databases">
        <title>The Genome Sequence of Enterococcus sp. DIV0242b.</title>
        <authorList>
            <consortium name="The Broad Institute Genomics Platform"/>
            <consortium name="The Broad Institute Microbial Omics Core"/>
            <consortium name="The Broad Institute Genomic Center for Infectious Diseases"/>
            <person name="Earl A."/>
            <person name="Manson A."/>
            <person name="Gilmore M."/>
            <person name="Schwartman J."/>
            <person name="Shea T."/>
            <person name="Abouelleil A."/>
            <person name="Cao P."/>
            <person name="Chapman S."/>
            <person name="Cusick C."/>
            <person name="Young S."/>
            <person name="Neafsey D."/>
            <person name="Nusbaum C."/>
            <person name="Birren B."/>
        </authorList>
    </citation>
    <scope>NUCLEOTIDE SEQUENCE</scope>
    <source>
        <strain evidence="2">9E7_DIV0242</strain>
    </source>
</reference>
<accession>A0A242K0Q0</accession>
<keyword evidence="3" id="KW-1185">Reference proteome</keyword>
<reference evidence="1" key="1">
    <citation type="submission" date="2017-05" db="EMBL/GenBank/DDBJ databases">
        <title>The Genome Sequence of Enterococcus sp. 9E7_DIV0242.</title>
        <authorList>
            <consortium name="The Broad Institute Genomics Platform"/>
            <consortium name="The Broad Institute Genomic Center for Infectious Diseases"/>
            <person name="Earl A."/>
            <person name="Manson A."/>
            <person name="Schwartman J."/>
            <person name="Gilmore M."/>
            <person name="Abouelleil A."/>
            <person name="Cao P."/>
            <person name="Chapman S."/>
            <person name="Cusick C."/>
            <person name="Shea T."/>
            <person name="Young S."/>
            <person name="Neafsey D."/>
            <person name="Nusbaum C."/>
            <person name="Birren B."/>
        </authorList>
    </citation>
    <scope>NUCLEOTIDE SEQUENCE [LARGE SCALE GENOMIC DNA]</scope>
    <source>
        <strain evidence="1">9E7_DIV0242</strain>
    </source>
</reference>
<dbReference type="OrthoDB" id="2193694at2"/>
<evidence type="ECO:0000313" key="2">
    <source>
        <dbReference type="EMBL" id="WYJ91448.1"/>
    </source>
</evidence>
<proteinExistence type="predicted"/>
<protein>
    <submittedName>
        <fullName evidence="1">Uncharacterized protein</fullName>
    </submittedName>
</protein>